<sequence>MVSLFNASLLGFFLFFIMVIQAKPLAESSYTSGDNKSPTKYQHLYELYKILRVDPRLASVSNYDLILFIYRNFINNDINSHRKKYSIQEPNSELNNDSD</sequence>
<evidence type="ECO:0000313" key="5">
    <source>
        <dbReference type="EMBL" id="CAF3517757.1"/>
    </source>
</evidence>
<dbReference type="Proteomes" id="UP000663848">
    <property type="component" value="Unassembled WGS sequence"/>
</dbReference>
<dbReference type="EMBL" id="CAJNYV010001467">
    <property type="protein sequence ID" value="CAF3423437.1"/>
    <property type="molecule type" value="Genomic_DNA"/>
</dbReference>
<dbReference type="EMBL" id="CAJOBQ010001415">
    <property type="protein sequence ID" value="CAF4485321.1"/>
    <property type="molecule type" value="Genomic_DNA"/>
</dbReference>
<dbReference type="EMBL" id="CAJNYU010000412">
    <property type="protein sequence ID" value="CAF3358912.1"/>
    <property type="molecule type" value="Genomic_DNA"/>
</dbReference>
<dbReference type="Proteomes" id="UP000663872">
    <property type="component" value="Unassembled WGS sequence"/>
</dbReference>
<evidence type="ECO:0000313" key="4">
    <source>
        <dbReference type="EMBL" id="CAF3423437.1"/>
    </source>
</evidence>
<name>A0A820UKG4_9BILA</name>
<evidence type="ECO:0000313" key="7">
    <source>
        <dbReference type="EMBL" id="CAF4484751.1"/>
    </source>
</evidence>
<dbReference type="Proteomes" id="UP000663851">
    <property type="component" value="Unassembled WGS sequence"/>
</dbReference>
<dbReference type="EMBL" id="CAJOBS010000295">
    <property type="protein sequence ID" value="CAF4545143.1"/>
    <property type="molecule type" value="Genomic_DNA"/>
</dbReference>
<evidence type="ECO:0000256" key="1">
    <source>
        <dbReference type="SAM" id="SignalP"/>
    </source>
</evidence>
<evidence type="ECO:0000313" key="9">
    <source>
        <dbReference type="EMBL" id="CAF4545143.1"/>
    </source>
</evidence>
<dbReference type="Proteomes" id="UP000663862">
    <property type="component" value="Unassembled WGS sequence"/>
</dbReference>
<organism evidence="8 11">
    <name type="scientific">Rotaria socialis</name>
    <dbReference type="NCBI Taxonomy" id="392032"/>
    <lineage>
        <taxon>Eukaryota</taxon>
        <taxon>Metazoa</taxon>
        <taxon>Spiralia</taxon>
        <taxon>Gnathifera</taxon>
        <taxon>Rotifera</taxon>
        <taxon>Eurotatoria</taxon>
        <taxon>Bdelloidea</taxon>
        <taxon>Philodinida</taxon>
        <taxon>Philodinidae</taxon>
        <taxon>Rotaria</taxon>
    </lineage>
</organism>
<accession>A0A820UKG4</accession>
<evidence type="ECO:0000313" key="8">
    <source>
        <dbReference type="EMBL" id="CAF4485321.1"/>
    </source>
</evidence>
<gene>
    <name evidence="3" type="ORF">FME351_LOCUS5229</name>
    <name evidence="5" type="ORF">GRG538_LOCUS18568</name>
    <name evidence="6" type="ORF">HFQ381_LOCUS17051</name>
    <name evidence="4" type="ORF">KIK155_LOCUS10158</name>
    <name evidence="10" type="ORF">QYT958_LOCUS26640</name>
    <name evidence="2" type="ORF">TIS948_LOCUS13399</name>
    <name evidence="9" type="ORF">TOA249_LOCUS6792</name>
    <name evidence="8" type="ORF">TSG867_LOCUS19867</name>
    <name evidence="7" type="ORF">UJA718_LOCUS25203</name>
</gene>
<dbReference type="EMBL" id="CAJOBO010001243">
    <property type="protein sequence ID" value="CAF4355800.1"/>
    <property type="molecule type" value="Genomic_DNA"/>
</dbReference>
<dbReference type="EMBL" id="CAJNYT010003010">
    <property type="protein sequence ID" value="CAF3517757.1"/>
    <property type="molecule type" value="Genomic_DNA"/>
</dbReference>
<dbReference type="Proteomes" id="UP000663825">
    <property type="component" value="Unassembled WGS sequence"/>
</dbReference>
<evidence type="ECO:0000313" key="11">
    <source>
        <dbReference type="Proteomes" id="UP000663862"/>
    </source>
</evidence>
<dbReference type="Proteomes" id="UP000663869">
    <property type="component" value="Unassembled WGS sequence"/>
</dbReference>
<reference evidence="8" key="1">
    <citation type="submission" date="2021-02" db="EMBL/GenBank/DDBJ databases">
        <authorList>
            <person name="Nowell W R."/>
        </authorList>
    </citation>
    <scope>NUCLEOTIDE SEQUENCE</scope>
</reference>
<dbReference type="Proteomes" id="UP000663865">
    <property type="component" value="Unassembled WGS sequence"/>
</dbReference>
<comment type="caution">
    <text evidence="8">The sequence shown here is derived from an EMBL/GenBank/DDBJ whole genome shotgun (WGS) entry which is preliminary data.</text>
</comment>
<dbReference type="AlphaFoldDB" id="A0A820UKG4"/>
<keyword evidence="1" id="KW-0732">Signal</keyword>
<dbReference type="Proteomes" id="UP000663838">
    <property type="component" value="Unassembled WGS sequence"/>
</dbReference>
<keyword evidence="12" id="KW-1185">Reference proteome</keyword>
<dbReference type="OrthoDB" id="10032060at2759"/>
<dbReference type="EMBL" id="CAJOBP010006082">
    <property type="protein sequence ID" value="CAF4484751.1"/>
    <property type="molecule type" value="Genomic_DNA"/>
</dbReference>
<evidence type="ECO:0000313" key="2">
    <source>
        <dbReference type="EMBL" id="CAF3216402.1"/>
    </source>
</evidence>
<protein>
    <submittedName>
        <fullName evidence="8">Uncharacterized protein</fullName>
    </submittedName>
</protein>
<evidence type="ECO:0000313" key="6">
    <source>
        <dbReference type="EMBL" id="CAF4355800.1"/>
    </source>
</evidence>
<dbReference type="EMBL" id="CAJOBR010006431">
    <property type="protein sequence ID" value="CAF4843816.1"/>
    <property type="molecule type" value="Genomic_DNA"/>
</dbReference>
<dbReference type="EMBL" id="CAJNXB010002103">
    <property type="protein sequence ID" value="CAF3216402.1"/>
    <property type="molecule type" value="Genomic_DNA"/>
</dbReference>
<dbReference type="Proteomes" id="UP000663873">
    <property type="component" value="Unassembled WGS sequence"/>
</dbReference>
<evidence type="ECO:0000313" key="3">
    <source>
        <dbReference type="EMBL" id="CAF3358912.1"/>
    </source>
</evidence>
<evidence type="ECO:0000313" key="12">
    <source>
        <dbReference type="Proteomes" id="UP000663873"/>
    </source>
</evidence>
<evidence type="ECO:0000313" key="10">
    <source>
        <dbReference type="EMBL" id="CAF4843816.1"/>
    </source>
</evidence>
<feature type="chain" id="PRO_5035622953" evidence="1">
    <location>
        <begin position="23"/>
        <end position="99"/>
    </location>
</feature>
<feature type="signal peptide" evidence="1">
    <location>
        <begin position="1"/>
        <end position="22"/>
    </location>
</feature>
<proteinExistence type="predicted"/>